<evidence type="ECO:0000256" key="2">
    <source>
        <dbReference type="SAM" id="MobiDB-lite"/>
    </source>
</evidence>
<feature type="domain" description="K Homology" evidence="3">
    <location>
        <begin position="760"/>
        <end position="829"/>
    </location>
</feature>
<dbReference type="Gene3D" id="3.30.1370.10">
    <property type="entry name" value="K Homology domain, type 1"/>
    <property type="match status" value="1"/>
</dbReference>
<evidence type="ECO:0000259" key="3">
    <source>
        <dbReference type="SMART" id="SM00322"/>
    </source>
</evidence>
<dbReference type="PROSITE" id="PS50084">
    <property type="entry name" value="KH_TYPE_1"/>
    <property type="match status" value="1"/>
</dbReference>
<proteinExistence type="predicted"/>
<dbReference type="Proteomes" id="UP001057455">
    <property type="component" value="Unassembled WGS sequence"/>
</dbReference>
<dbReference type="SMART" id="SM00322">
    <property type="entry name" value="KH"/>
    <property type="match status" value="4"/>
</dbReference>
<name>A0A9W5TE01_BABOV</name>
<dbReference type="EMBL" id="BLIY01000009">
    <property type="protein sequence ID" value="GFE54084.1"/>
    <property type="molecule type" value="Genomic_DNA"/>
</dbReference>
<keyword evidence="1" id="KW-0694">RNA-binding</keyword>
<dbReference type="SUPFAM" id="SSF54791">
    <property type="entry name" value="Eukaryotic type KH-domain (KH-domain type I)"/>
    <property type="match status" value="2"/>
</dbReference>
<evidence type="ECO:0000256" key="1">
    <source>
        <dbReference type="PROSITE-ProRule" id="PRU00117"/>
    </source>
</evidence>
<organism evidence="4 5">
    <name type="scientific">Babesia ovis</name>
    <dbReference type="NCBI Taxonomy" id="5869"/>
    <lineage>
        <taxon>Eukaryota</taxon>
        <taxon>Sar</taxon>
        <taxon>Alveolata</taxon>
        <taxon>Apicomplexa</taxon>
        <taxon>Aconoidasida</taxon>
        <taxon>Piroplasmida</taxon>
        <taxon>Babesiidae</taxon>
        <taxon>Babesia</taxon>
    </lineage>
</organism>
<feature type="domain" description="K Homology" evidence="3">
    <location>
        <begin position="378"/>
        <end position="440"/>
    </location>
</feature>
<dbReference type="GO" id="GO:0003723">
    <property type="term" value="F:RNA binding"/>
    <property type="evidence" value="ECO:0007669"/>
    <property type="project" value="UniProtKB-UniRule"/>
</dbReference>
<feature type="domain" description="K Homology" evidence="3">
    <location>
        <begin position="613"/>
        <end position="677"/>
    </location>
</feature>
<reference evidence="4" key="1">
    <citation type="submission" date="2019-12" db="EMBL/GenBank/DDBJ databases">
        <title>Genome sequence of Babesia ovis.</title>
        <authorList>
            <person name="Yamagishi J."/>
            <person name="Sevinc F."/>
            <person name="Xuan X."/>
        </authorList>
    </citation>
    <scope>NUCLEOTIDE SEQUENCE</scope>
    <source>
        <strain evidence="4">Selcuk</strain>
    </source>
</reference>
<keyword evidence="5" id="KW-1185">Reference proteome</keyword>
<dbReference type="Pfam" id="PF00013">
    <property type="entry name" value="KH_1"/>
    <property type="match status" value="1"/>
</dbReference>
<gene>
    <name evidence="4" type="ORF">BaOVIS_014880</name>
</gene>
<dbReference type="AlphaFoldDB" id="A0A9W5TE01"/>
<feature type="compositionally biased region" description="Polar residues" evidence="2">
    <location>
        <begin position="9"/>
        <end position="19"/>
    </location>
</feature>
<sequence length="893" mass="99335">MAPRKVNDTKSNGDSSEFQNIAAVSAATNDDLKREDNVGSWQMSNPGRGAAGTGAQAQPNFDGQSGSAIVGMVDDDGFERVMTAAERKALRKKATSASQADASSSKITPKSANKLFDSIINRFTNRLQKYGIEPKSLPLTPDMVNHCIASVEDINSLIEELDGAIKTAPDAIEKPLQFTTLDEVDKRIRETTENLKRLKAKCGRGNLANVMDINIATQENEAYMAYLKGERLLVEGFQRMKAHQAKLQQFKKALLDIMSYRSASAKRTNAMLDQPSNPATARSARQQEYVFGILRRMKADKGLVFEPSNVIKMEVVIMATANRFQPPYNYLKRIKEKFDVHIDHVEASGSEIAALRLNVHGENKDVEECVKFLKSLDFPSSKQVNIDFERVKKIFGGISGLSQIEESFNVLVFYYQGILDFIGSRDGVNLAINYMEDRIQTFDNECKGSNIDGVKVHATPTTLAEHEARRVQLHHDLLICRALSMRFRQLVRNIESDLGVTVSFDFAPKDGKATLSVNVDSSYKSDDKLASDSIKTAVTQLESLIETMGSAEIPGTTEEDALAFLFSEDILRCRFVCQDFCLLRYNGIAHVAGKKSVLKDALSHVATLLRSRNERPKEIHVPMEKSMMLSNSTLSAVEDWTGVTIMIRDSINGSVLVIYGDNEQQDECMKQVNDILSTHVEYTFDLSPAHMAVLSDNKYRIIKDLEEKSHVHVVVKKGTNQVVFHGQREKVDEAVEIMKAFTGNFVCLDHTKVSDIALSGGFYAWLRVPKRHIGAVIGKGGSTIREIIDNAGLRNMFVNRGDNSDDIVCFEGDKVAVKRALEILSHILEFDGVNQQDSPMEDFLVGRYSSTHSVLRHNVPTIERRNTSVRSSSNNAIVFDCRDDDFPALGSKA</sequence>
<dbReference type="OrthoDB" id="427410at2759"/>
<comment type="caution">
    <text evidence="4">The sequence shown here is derived from an EMBL/GenBank/DDBJ whole genome shotgun (WGS) entry which is preliminary data.</text>
</comment>
<evidence type="ECO:0000313" key="5">
    <source>
        <dbReference type="Proteomes" id="UP001057455"/>
    </source>
</evidence>
<dbReference type="InterPro" id="IPR036612">
    <property type="entry name" value="KH_dom_type_1_sf"/>
</dbReference>
<feature type="domain" description="K Homology" evidence="3">
    <location>
        <begin position="678"/>
        <end position="743"/>
    </location>
</feature>
<protein>
    <submittedName>
        <fullName evidence="4">QF122 antigen</fullName>
    </submittedName>
</protein>
<dbReference type="InterPro" id="IPR004088">
    <property type="entry name" value="KH_dom_type_1"/>
</dbReference>
<feature type="region of interest" description="Disordered" evidence="2">
    <location>
        <begin position="1"/>
        <end position="63"/>
    </location>
</feature>
<dbReference type="InterPro" id="IPR004087">
    <property type="entry name" value="KH_dom"/>
</dbReference>
<evidence type="ECO:0000313" key="4">
    <source>
        <dbReference type="EMBL" id="GFE54084.1"/>
    </source>
</evidence>
<accession>A0A9W5TE01</accession>